<dbReference type="RefSeq" id="WP_164445881.1">
    <property type="nucleotide sequence ID" value="NZ_SAIY01000001.1"/>
</dbReference>
<dbReference type="InterPro" id="IPR005302">
    <property type="entry name" value="MoCF_Sase_C"/>
</dbReference>
<gene>
    <name evidence="2" type="ORF">ENC19_04895</name>
</gene>
<dbReference type="PANTHER" id="PTHR14237:SF19">
    <property type="entry name" value="MITOCHONDRIAL AMIDOXIME REDUCING COMPONENT 1"/>
    <property type="match status" value="1"/>
</dbReference>
<dbReference type="Pfam" id="PF03473">
    <property type="entry name" value="MOSC"/>
    <property type="match status" value="1"/>
</dbReference>
<dbReference type="SUPFAM" id="SSF50800">
    <property type="entry name" value="PK beta-barrel domain-like"/>
    <property type="match status" value="1"/>
</dbReference>
<dbReference type="InterPro" id="IPR011037">
    <property type="entry name" value="Pyrv_Knase-like_insert_dom_sf"/>
</dbReference>
<reference evidence="2 3" key="1">
    <citation type="submission" date="2020-02" db="EMBL/GenBank/DDBJ databases">
        <title>Draft Genome Sequence of Verrucosispora sp. Strain CWR15, Isolated from Gulf of Mexico Sponge.</title>
        <authorList>
            <person name="Kennedy S.J."/>
            <person name="Cella E."/>
            <person name="Azarian T."/>
            <person name="Baker B.J."/>
            <person name="Shaw L.N."/>
        </authorList>
    </citation>
    <scope>NUCLEOTIDE SEQUENCE [LARGE SCALE GENOMIC DNA]</scope>
    <source>
        <strain evidence="2 3">CWR15</strain>
    </source>
</reference>
<evidence type="ECO:0000259" key="1">
    <source>
        <dbReference type="PROSITE" id="PS51340"/>
    </source>
</evidence>
<name>A0A6M1L2Y6_9ACTN</name>
<proteinExistence type="predicted"/>
<evidence type="ECO:0000313" key="2">
    <source>
        <dbReference type="EMBL" id="NGM12060.1"/>
    </source>
</evidence>
<accession>A0A6M1L2Y6</accession>
<dbReference type="GO" id="GO:0030151">
    <property type="term" value="F:molybdenum ion binding"/>
    <property type="evidence" value="ECO:0007669"/>
    <property type="project" value="InterPro"/>
</dbReference>
<dbReference type="Proteomes" id="UP000478148">
    <property type="component" value="Unassembled WGS sequence"/>
</dbReference>
<dbReference type="PROSITE" id="PS51340">
    <property type="entry name" value="MOSC"/>
    <property type="match status" value="1"/>
</dbReference>
<keyword evidence="3" id="KW-1185">Reference proteome</keyword>
<dbReference type="EMBL" id="SAIY01000001">
    <property type="protein sequence ID" value="NGM12060.1"/>
    <property type="molecule type" value="Genomic_DNA"/>
</dbReference>
<dbReference type="AlphaFoldDB" id="A0A6M1L2Y6"/>
<comment type="caution">
    <text evidence="2">The sequence shown here is derived from an EMBL/GenBank/DDBJ whole genome shotgun (WGS) entry which is preliminary data.</text>
</comment>
<dbReference type="SUPFAM" id="SSF141673">
    <property type="entry name" value="MOSC N-terminal domain-like"/>
    <property type="match status" value="1"/>
</dbReference>
<feature type="domain" description="MOSC" evidence="1">
    <location>
        <begin position="119"/>
        <end position="271"/>
    </location>
</feature>
<dbReference type="PANTHER" id="PTHR14237">
    <property type="entry name" value="MOLYBDOPTERIN COFACTOR SULFURASE MOSC"/>
    <property type="match status" value="1"/>
</dbReference>
<dbReference type="GO" id="GO:0003824">
    <property type="term" value="F:catalytic activity"/>
    <property type="evidence" value="ECO:0007669"/>
    <property type="project" value="InterPro"/>
</dbReference>
<dbReference type="InterPro" id="IPR005303">
    <property type="entry name" value="MOCOS_middle"/>
</dbReference>
<protein>
    <submittedName>
        <fullName evidence="2">MOSC domain-containing protein</fullName>
    </submittedName>
</protein>
<dbReference type="GO" id="GO:0030170">
    <property type="term" value="F:pyridoxal phosphate binding"/>
    <property type="evidence" value="ECO:0007669"/>
    <property type="project" value="InterPro"/>
</dbReference>
<organism evidence="2 3">
    <name type="scientific">Verrucosispora sioxanthis</name>
    <dbReference type="NCBI Taxonomy" id="2499994"/>
    <lineage>
        <taxon>Bacteria</taxon>
        <taxon>Bacillati</taxon>
        <taxon>Actinomycetota</taxon>
        <taxon>Actinomycetes</taxon>
        <taxon>Micromonosporales</taxon>
        <taxon>Micromonosporaceae</taxon>
        <taxon>Micromonospora</taxon>
    </lineage>
</organism>
<evidence type="ECO:0000313" key="3">
    <source>
        <dbReference type="Proteomes" id="UP000478148"/>
    </source>
</evidence>
<sequence>MRLSGITTYPVKGCRGLVHDAADVRPWGLDEDRRWMLVDAEGIGVTQREATSLVRVYASPATDGLLLRADGHPDLVVPEPTDGTPVSVRTFRRRVLRVDALPAGPAVDAWFGAVLDRPVRLVRLARPTRHIPRGDRKYDPGDQVSFADAYPVLLTSTASLAALGDWLVADGAQPVPMTRFRPNLVLDGAPAWAEDDWAGRGLRIGAVRFRAAGPSARCLVITTDQETGVRGREPLRTLARHRNIDRKLLFGLNLVPLESGRVRLGDPVELSD</sequence>
<dbReference type="Pfam" id="PF03476">
    <property type="entry name" value="MOSC_N"/>
    <property type="match status" value="1"/>
</dbReference>